<keyword evidence="10" id="KW-0812">Transmembrane</keyword>
<dbReference type="Pfam" id="PF17862">
    <property type="entry name" value="AAA_lid_3"/>
    <property type="match status" value="1"/>
</dbReference>
<evidence type="ECO:0000313" key="12">
    <source>
        <dbReference type="EMBL" id="TNV82596.1"/>
    </source>
</evidence>
<feature type="transmembrane region" description="Helical" evidence="10">
    <location>
        <begin position="203"/>
        <end position="221"/>
    </location>
</feature>
<comment type="caution">
    <text evidence="12">The sequence shown here is derived from an EMBL/GenBank/DDBJ whole genome shotgun (WGS) entry which is preliminary data.</text>
</comment>
<dbReference type="InterPro" id="IPR003593">
    <property type="entry name" value="AAA+_ATPase"/>
</dbReference>
<dbReference type="AlphaFoldDB" id="A0A8J8T5S7"/>
<dbReference type="FunFam" id="1.10.8.60:FF:000001">
    <property type="entry name" value="ATP-dependent zinc metalloprotease FtsH"/>
    <property type="match status" value="1"/>
</dbReference>
<keyword evidence="10" id="KW-1133">Transmembrane helix</keyword>
<comment type="similarity">
    <text evidence="2">In the C-terminal section; belongs to the peptidase M41 family.</text>
</comment>
<evidence type="ECO:0000313" key="13">
    <source>
        <dbReference type="Proteomes" id="UP000785679"/>
    </source>
</evidence>
<dbReference type="GO" id="GO:0016887">
    <property type="term" value="F:ATP hydrolysis activity"/>
    <property type="evidence" value="ECO:0007669"/>
    <property type="project" value="InterPro"/>
</dbReference>
<dbReference type="InterPro" id="IPR041569">
    <property type="entry name" value="AAA_lid_3"/>
</dbReference>
<dbReference type="PROSITE" id="PS00674">
    <property type="entry name" value="AAA"/>
    <property type="match status" value="1"/>
</dbReference>
<gene>
    <name evidence="12" type="ORF">FGO68_gene8402</name>
</gene>
<comment type="similarity">
    <text evidence="3">In the N-terminal section; belongs to the AAA ATPase family.</text>
</comment>
<keyword evidence="13" id="KW-1185">Reference proteome</keyword>
<dbReference type="PANTHER" id="PTHR23076:SF97">
    <property type="entry name" value="ATP-DEPENDENT ZINC METALLOPROTEASE YME1L1"/>
    <property type="match status" value="1"/>
</dbReference>
<feature type="domain" description="AAA+ ATPase" evidence="11">
    <location>
        <begin position="280"/>
        <end position="418"/>
    </location>
</feature>
<dbReference type="GO" id="GO:0006508">
    <property type="term" value="P:proteolysis"/>
    <property type="evidence" value="ECO:0007669"/>
    <property type="project" value="UniProtKB-KW"/>
</dbReference>
<evidence type="ECO:0000256" key="3">
    <source>
        <dbReference type="ARBA" id="ARBA00010550"/>
    </source>
</evidence>
<dbReference type="Gene3D" id="1.10.8.60">
    <property type="match status" value="1"/>
</dbReference>
<keyword evidence="8" id="KW-0482">Metalloprotease</keyword>
<comment type="cofactor">
    <cofactor evidence="1">
        <name>Zn(2+)</name>
        <dbReference type="ChEBI" id="CHEBI:29105"/>
    </cofactor>
</comment>
<dbReference type="Proteomes" id="UP000785679">
    <property type="component" value="Unassembled WGS sequence"/>
</dbReference>
<evidence type="ECO:0000256" key="8">
    <source>
        <dbReference type="ARBA" id="ARBA00023049"/>
    </source>
</evidence>
<keyword evidence="9" id="KW-0547">Nucleotide-binding</keyword>
<evidence type="ECO:0000256" key="7">
    <source>
        <dbReference type="ARBA" id="ARBA00022833"/>
    </source>
</evidence>
<evidence type="ECO:0000256" key="6">
    <source>
        <dbReference type="ARBA" id="ARBA00022801"/>
    </source>
</evidence>
<organism evidence="12 13">
    <name type="scientific">Halteria grandinella</name>
    <dbReference type="NCBI Taxonomy" id="5974"/>
    <lineage>
        <taxon>Eukaryota</taxon>
        <taxon>Sar</taxon>
        <taxon>Alveolata</taxon>
        <taxon>Ciliophora</taxon>
        <taxon>Intramacronucleata</taxon>
        <taxon>Spirotrichea</taxon>
        <taxon>Stichotrichia</taxon>
        <taxon>Sporadotrichida</taxon>
        <taxon>Halteriidae</taxon>
        <taxon>Halteria</taxon>
    </lineage>
</organism>
<dbReference type="SMART" id="SM00382">
    <property type="entry name" value="AAA"/>
    <property type="match status" value="1"/>
</dbReference>
<dbReference type="OrthoDB" id="1413014at2759"/>
<dbReference type="SUPFAM" id="SSF140990">
    <property type="entry name" value="FtsH protease domain-like"/>
    <property type="match status" value="1"/>
</dbReference>
<dbReference type="PANTHER" id="PTHR23076">
    <property type="entry name" value="METALLOPROTEASE M41 FTSH"/>
    <property type="match status" value="1"/>
</dbReference>
<keyword evidence="5" id="KW-0479">Metal-binding</keyword>
<keyword evidence="6" id="KW-0378">Hydrolase</keyword>
<keyword evidence="10" id="KW-0472">Membrane</keyword>
<dbReference type="GO" id="GO:0005524">
    <property type="term" value="F:ATP binding"/>
    <property type="evidence" value="ECO:0007669"/>
    <property type="project" value="UniProtKB-KW"/>
</dbReference>
<evidence type="ECO:0000256" key="1">
    <source>
        <dbReference type="ARBA" id="ARBA00001947"/>
    </source>
</evidence>
<dbReference type="InterPro" id="IPR003960">
    <property type="entry name" value="ATPase_AAA_CS"/>
</dbReference>
<evidence type="ECO:0000256" key="9">
    <source>
        <dbReference type="RuleBase" id="RU003651"/>
    </source>
</evidence>
<keyword evidence="4" id="KW-0645">Protease</keyword>
<dbReference type="GO" id="GO:0046872">
    <property type="term" value="F:metal ion binding"/>
    <property type="evidence" value="ECO:0007669"/>
    <property type="project" value="UniProtKB-KW"/>
</dbReference>
<accession>A0A8J8T5S7</accession>
<keyword evidence="7" id="KW-0862">Zinc</keyword>
<reference evidence="12" key="1">
    <citation type="submission" date="2019-06" db="EMBL/GenBank/DDBJ databases">
        <authorList>
            <person name="Zheng W."/>
        </authorList>
    </citation>
    <scope>NUCLEOTIDE SEQUENCE</scope>
    <source>
        <strain evidence="12">QDHG01</strain>
    </source>
</reference>
<dbReference type="FunFam" id="3.40.50.300:FF:002568">
    <property type="entry name" value="Cell division protein (FtsH)"/>
    <property type="match status" value="1"/>
</dbReference>
<proteinExistence type="inferred from homology"/>
<dbReference type="Gene3D" id="3.40.50.300">
    <property type="entry name" value="P-loop containing nucleotide triphosphate hydrolases"/>
    <property type="match status" value="1"/>
</dbReference>
<dbReference type="InterPro" id="IPR000642">
    <property type="entry name" value="Peptidase_M41"/>
</dbReference>
<name>A0A8J8T5S7_HALGN</name>
<dbReference type="InterPro" id="IPR027417">
    <property type="entry name" value="P-loop_NTPase"/>
</dbReference>
<dbReference type="InterPro" id="IPR003959">
    <property type="entry name" value="ATPase_AAA_core"/>
</dbReference>
<comment type="similarity">
    <text evidence="9">Belongs to the AAA ATPase family.</text>
</comment>
<dbReference type="EMBL" id="RRYP01004769">
    <property type="protein sequence ID" value="TNV82596.1"/>
    <property type="molecule type" value="Genomic_DNA"/>
</dbReference>
<dbReference type="Pfam" id="PF00004">
    <property type="entry name" value="AAA"/>
    <property type="match status" value="1"/>
</dbReference>
<protein>
    <recommendedName>
        <fullName evidence="11">AAA+ ATPase domain-containing protein</fullName>
    </recommendedName>
</protein>
<dbReference type="GO" id="GO:0005739">
    <property type="term" value="C:mitochondrion"/>
    <property type="evidence" value="ECO:0007669"/>
    <property type="project" value="TreeGrafter"/>
</dbReference>
<evidence type="ECO:0000256" key="2">
    <source>
        <dbReference type="ARBA" id="ARBA00010044"/>
    </source>
</evidence>
<sequence length="697" mass="79362">MLMQKCQQGFASRAHTLTQLLSSSSSKQQLIQNAQRTMLTKNALKRNQELARLQTSFSGQYFFRSANKPLQRVLTSSQYNSLTSYHMRPFSTYYRSVQGSTTDKLIEYQKKFEADPANIDNAFVYFRELNRCSKFQTVARLYVKYELTYAYNSNHRYYEKLRQQYNYARENLDSLRRAAGEQLDGQGEGESVRNAIITRLISFVKNLIYLGCAFFIFTLIFKNFDNRNFLDNNKFDIKKAKDISARLSDVKGIDEIKEEIDNLIKMVKNPDKYHQKGANLHKGVLLYGSPGTGKTLLARAIAGEAGCSFIYCTGSNFDEMFVGVGAKRIRELFTEAKKHKPCIIFIDEIDSLLSKSRRFNSEHSSSRATINQLLTEMDGFEKTENILIIGATNHEDALDPAAVRPGRFDKKIHVPLPDVKGREEIFEFYLQQINRNEEIKASKLAQMTPGFSGAEVENLVNTAITEAVHRGKKEAELADFEYARDRIMMGIERKKLSMSDKERLHTAIHEAGHAIACYFSKGANKLYKATIVARGGSLGATYMVPDDSPSMTKEKILADIDVAMGGHVAEKLIIGKDKITSGCGSDLQGATDLAYRAVRMFGMFGDKAGYISSQPDQTSEKYNAMIDKQVKEILESSFNRVTHLLSLKERELRELSRGLFMYDYLDAEEIKKIIEGKSLEKEKVRTWNLKEQYLIRF</sequence>
<evidence type="ECO:0000256" key="10">
    <source>
        <dbReference type="SAM" id="Phobius"/>
    </source>
</evidence>
<dbReference type="InterPro" id="IPR037219">
    <property type="entry name" value="Peptidase_M41-like"/>
</dbReference>
<evidence type="ECO:0000256" key="5">
    <source>
        <dbReference type="ARBA" id="ARBA00022723"/>
    </source>
</evidence>
<evidence type="ECO:0000256" key="4">
    <source>
        <dbReference type="ARBA" id="ARBA00022670"/>
    </source>
</evidence>
<dbReference type="SUPFAM" id="SSF52540">
    <property type="entry name" value="P-loop containing nucleoside triphosphate hydrolases"/>
    <property type="match status" value="1"/>
</dbReference>
<dbReference type="Gene3D" id="1.20.58.760">
    <property type="entry name" value="Peptidase M41"/>
    <property type="match status" value="1"/>
</dbReference>
<dbReference type="Pfam" id="PF01434">
    <property type="entry name" value="Peptidase_M41"/>
    <property type="match status" value="1"/>
</dbReference>
<evidence type="ECO:0000259" key="11">
    <source>
        <dbReference type="SMART" id="SM00382"/>
    </source>
</evidence>
<keyword evidence="9" id="KW-0067">ATP-binding</keyword>
<dbReference type="GO" id="GO:0004222">
    <property type="term" value="F:metalloendopeptidase activity"/>
    <property type="evidence" value="ECO:0007669"/>
    <property type="project" value="InterPro"/>
</dbReference>
<dbReference type="GO" id="GO:0004176">
    <property type="term" value="F:ATP-dependent peptidase activity"/>
    <property type="evidence" value="ECO:0007669"/>
    <property type="project" value="InterPro"/>
</dbReference>